<dbReference type="GO" id="GO:0003964">
    <property type="term" value="F:RNA-directed DNA polymerase activity"/>
    <property type="evidence" value="ECO:0007669"/>
    <property type="project" value="UniProtKB-KW"/>
</dbReference>
<proteinExistence type="predicted"/>
<dbReference type="OrthoDB" id="10063195at2759"/>
<evidence type="ECO:0000313" key="2">
    <source>
        <dbReference type="Proteomes" id="UP000233556"/>
    </source>
</evidence>
<dbReference type="EMBL" id="KZ505798">
    <property type="protein sequence ID" value="PKU44863.1"/>
    <property type="molecule type" value="Genomic_DNA"/>
</dbReference>
<reference evidence="2" key="1">
    <citation type="submission" date="2017-11" db="EMBL/GenBank/DDBJ databases">
        <authorList>
            <person name="Lima N.C."/>
            <person name="Parody-Merino A.M."/>
            <person name="Battley P.F."/>
            <person name="Fidler A.E."/>
            <person name="Prosdocimi F."/>
        </authorList>
    </citation>
    <scope>NUCLEOTIDE SEQUENCE [LARGE SCALE GENOMIC DNA]</scope>
</reference>
<keyword evidence="2" id="KW-1185">Reference proteome</keyword>
<reference evidence="2" key="2">
    <citation type="submission" date="2017-12" db="EMBL/GenBank/DDBJ databases">
        <title>Genome sequence of the Bar-tailed Godwit (Limosa lapponica baueri).</title>
        <authorList>
            <person name="Lima N.C.B."/>
            <person name="Parody-Merino A.M."/>
            <person name="Battley P.F."/>
            <person name="Fidler A.E."/>
            <person name="Prosdocimi F."/>
        </authorList>
    </citation>
    <scope>NUCLEOTIDE SEQUENCE [LARGE SCALE GENOMIC DNA]</scope>
</reference>
<organism evidence="1 2">
    <name type="scientific">Limosa lapponica baueri</name>
    <dbReference type="NCBI Taxonomy" id="1758121"/>
    <lineage>
        <taxon>Eukaryota</taxon>
        <taxon>Metazoa</taxon>
        <taxon>Chordata</taxon>
        <taxon>Craniata</taxon>
        <taxon>Vertebrata</taxon>
        <taxon>Euteleostomi</taxon>
        <taxon>Archelosauria</taxon>
        <taxon>Archosauria</taxon>
        <taxon>Dinosauria</taxon>
        <taxon>Saurischia</taxon>
        <taxon>Theropoda</taxon>
        <taxon>Coelurosauria</taxon>
        <taxon>Aves</taxon>
        <taxon>Neognathae</taxon>
        <taxon>Neoaves</taxon>
        <taxon>Charadriiformes</taxon>
        <taxon>Scolopacidae</taxon>
        <taxon>Limosa</taxon>
    </lineage>
</organism>
<keyword evidence="1" id="KW-0695">RNA-directed DNA polymerase</keyword>
<keyword evidence="1" id="KW-0548">Nucleotidyltransferase</keyword>
<protein>
    <submittedName>
        <fullName evidence="1">Rna-directed dna polymerase from mobile element jockey-like</fullName>
    </submittedName>
</protein>
<keyword evidence="1" id="KW-0808">Transferase</keyword>
<dbReference type="PANTHER" id="PTHR33332">
    <property type="entry name" value="REVERSE TRANSCRIPTASE DOMAIN-CONTAINING PROTEIN"/>
    <property type="match status" value="1"/>
</dbReference>
<accession>A0A2I0UFQ3</accession>
<sequence>MPIFKKGKKGRPRELQNTQFHLYAWQDHGADPPGNSRHMENKEVVSDGHHGFTKGKSCLSNLVASYDDVTVLVDKGRATDIIYLDLCKAFDTVLHNIPVSKLEIHGFDGWTTRWIRNWLDGSTQRAAVNSSMSKCGIECALGKFANDTKLRGAVNMLGGEGAIQRDLLERWAHADLMKFNKVKCKVLHMGWGNPTHKYRLGREWIDSKDRLEEWAHVNFMKFNKDKSRVLHMG</sequence>
<gene>
    <name evidence="1" type="ORF">llap_4833</name>
</gene>
<dbReference type="AlphaFoldDB" id="A0A2I0UFQ3"/>
<name>A0A2I0UFQ3_LIMLA</name>
<evidence type="ECO:0000313" key="1">
    <source>
        <dbReference type="EMBL" id="PKU44863.1"/>
    </source>
</evidence>
<dbReference type="Proteomes" id="UP000233556">
    <property type="component" value="Unassembled WGS sequence"/>
</dbReference>